<evidence type="ECO:0008006" key="4">
    <source>
        <dbReference type="Google" id="ProtNLM"/>
    </source>
</evidence>
<organism evidence="2 3">
    <name type="scientific">Nostoc minutum NIES-26</name>
    <dbReference type="NCBI Taxonomy" id="1844469"/>
    <lineage>
        <taxon>Bacteria</taxon>
        <taxon>Bacillati</taxon>
        <taxon>Cyanobacteriota</taxon>
        <taxon>Cyanophyceae</taxon>
        <taxon>Nostocales</taxon>
        <taxon>Nostocaceae</taxon>
        <taxon>Nostoc</taxon>
    </lineage>
</organism>
<evidence type="ECO:0000313" key="3">
    <source>
        <dbReference type="Proteomes" id="UP000252107"/>
    </source>
</evidence>
<keyword evidence="3" id="KW-1185">Reference proteome</keyword>
<gene>
    <name evidence="2" type="ORF">A6770_30875</name>
</gene>
<name>A0A367QA85_9NOSO</name>
<reference evidence="2" key="1">
    <citation type="submission" date="2016-04" db="EMBL/GenBank/DDBJ databases">
        <authorList>
            <person name="Tabuchi Yagui T.R."/>
        </authorList>
    </citation>
    <scope>NUCLEOTIDE SEQUENCE [LARGE SCALE GENOMIC DNA]</scope>
    <source>
        <strain evidence="2">NIES-26</strain>
    </source>
</reference>
<dbReference type="Gene3D" id="1.10.10.10">
    <property type="entry name" value="Winged helix-like DNA-binding domain superfamily/Winged helix DNA-binding domain"/>
    <property type="match status" value="1"/>
</dbReference>
<proteinExistence type="predicted"/>
<evidence type="ECO:0000256" key="1">
    <source>
        <dbReference type="SAM" id="MobiDB-lite"/>
    </source>
</evidence>
<feature type="compositionally biased region" description="Basic and acidic residues" evidence="1">
    <location>
        <begin position="22"/>
        <end position="32"/>
    </location>
</feature>
<comment type="caution">
    <text evidence="2">The sequence shown here is derived from an EMBL/GenBank/DDBJ whole genome shotgun (WGS) entry which is preliminary data.</text>
</comment>
<dbReference type="EMBL" id="LXQD01000333">
    <property type="protein sequence ID" value="RCJ21076.1"/>
    <property type="molecule type" value="Genomic_DNA"/>
</dbReference>
<feature type="compositionally biased region" description="Basic and acidic residues" evidence="1">
    <location>
        <begin position="124"/>
        <end position="149"/>
    </location>
</feature>
<dbReference type="Pfam" id="PF13730">
    <property type="entry name" value="HTH_36"/>
    <property type="match status" value="1"/>
</dbReference>
<feature type="region of interest" description="Disordered" evidence="1">
    <location>
        <begin position="121"/>
        <end position="149"/>
    </location>
</feature>
<dbReference type="InterPro" id="IPR036390">
    <property type="entry name" value="WH_DNA-bd_sf"/>
</dbReference>
<dbReference type="Proteomes" id="UP000252107">
    <property type="component" value="Unassembled WGS sequence"/>
</dbReference>
<evidence type="ECO:0000313" key="2">
    <source>
        <dbReference type="EMBL" id="RCJ21076.1"/>
    </source>
</evidence>
<dbReference type="SUPFAM" id="SSF46785">
    <property type="entry name" value="Winged helix' DNA-binding domain"/>
    <property type="match status" value="1"/>
</dbReference>
<feature type="compositionally biased region" description="Polar residues" evidence="1">
    <location>
        <begin position="1"/>
        <end position="13"/>
    </location>
</feature>
<dbReference type="AlphaFoldDB" id="A0A367QA85"/>
<protein>
    <recommendedName>
        <fullName evidence="4">Helix-turn-helix domain-containing protein</fullName>
    </recommendedName>
</protein>
<sequence length="149" mass="17147">MINENNKQASITQGKRPRKKPKVTDKWEPHKRDLDEDKENQWIFISKALDTYGLDVYEFRVLAHVARRAGPKGMCNASQATIADCCGINQRKVMQALETLCQVKILNKTKTGRANHYKLNTSSKWEHPEKLEEFRSNGEKKQEDTSTAD</sequence>
<accession>A0A367QA85</accession>
<dbReference type="InterPro" id="IPR036388">
    <property type="entry name" value="WH-like_DNA-bd_sf"/>
</dbReference>
<feature type="region of interest" description="Disordered" evidence="1">
    <location>
        <begin position="1"/>
        <end position="32"/>
    </location>
</feature>